<dbReference type="EC" id="4.1.1.39" evidence="2"/>
<comment type="subunit">
    <text evidence="11">Heterohexadecamer of 8 large chains and 8 small chains; disulfide-linked. The disulfide link is formed within the large subunit homodimers.</text>
</comment>
<reference evidence="15 16" key="2">
    <citation type="journal article" date="2017" name="Genome Biol.">
        <title>New reference genome sequences of hot pepper reveal the massive evolution of plant disease-resistance genes by retroduplication.</title>
        <authorList>
            <person name="Kim S."/>
            <person name="Park J."/>
            <person name="Yeom S.I."/>
            <person name="Kim Y.M."/>
            <person name="Seo E."/>
            <person name="Kim K.T."/>
            <person name="Kim M.S."/>
            <person name="Lee J.M."/>
            <person name="Cheong K."/>
            <person name="Shin H.S."/>
            <person name="Kim S.B."/>
            <person name="Han K."/>
            <person name="Lee J."/>
            <person name="Park M."/>
            <person name="Lee H.A."/>
            <person name="Lee H.Y."/>
            <person name="Lee Y."/>
            <person name="Oh S."/>
            <person name="Lee J.H."/>
            <person name="Choi E."/>
            <person name="Choi E."/>
            <person name="Lee S.E."/>
            <person name="Jeon J."/>
            <person name="Kim H."/>
            <person name="Choi G."/>
            <person name="Song H."/>
            <person name="Lee J."/>
            <person name="Lee S.C."/>
            <person name="Kwon J.K."/>
            <person name="Lee H.Y."/>
            <person name="Koo N."/>
            <person name="Hong Y."/>
            <person name="Kim R.W."/>
            <person name="Kang W.H."/>
            <person name="Huh J.H."/>
            <person name="Kang B.C."/>
            <person name="Yang T.J."/>
            <person name="Lee Y.H."/>
            <person name="Bennetzen J.L."/>
            <person name="Choi D."/>
        </authorList>
    </citation>
    <scope>NUCLEOTIDE SEQUENCE [LARGE SCALE GENOMIC DNA]</scope>
    <source>
        <strain evidence="16">cv. CM334</strain>
    </source>
</reference>
<comment type="function">
    <text evidence="10">RuBisCO catalyzes two reactions: the carboxylation of D-ribulose 1,5-bisphosphate, the primary event in carbon dioxide fixation, as well as the oxidative fragmentation of the pentose substrate in the photorespiration process. Both reactions occur simultaneously and in competition at the same active site.</text>
</comment>
<evidence type="ECO:0000256" key="7">
    <source>
        <dbReference type="ARBA" id="ARBA00023033"/>
    </source>
</evidence>
<organism evidence="15 16">
    <name type="scientific">Capsicum annuum</name>
    <name type="common">Capsicum pepper</name>
    <dbReference type="NCBI Taxonomy" id="4072"/>
    <lineage>
        <taxon>Eukaryota</taxon>
        <taxon>Viridiplantae</taxon>
        <taxon>Streptophyta</taxon>
        <taxon>Embryophyta</taxon>
        <taxon>Tracheophyta</taxon>
        <taxon>Spermatophyta</taxon>
        <taxon>Magnoliopsida</taxon>
        <taxon>eudicotyledons</taxon>
        <taxon>Gunneridae</taxon>
        <taxon>Pentapetalae</taxon>
        <taxon>asterids</taxon>
        <taxon>lamiids</taxon>
        <taxon>Solanales</taxon>
        <taxon>Solanaceae</taxon>
        <taxon>Solanoideae</taxon>
        <taxon>Capsiceae</taxon>
        <taxon>Capsicum</taxon>
    </lineage>
</organism>
<dbReference type="SUPFAM" id="SSF51649">
    <property type="entry name" value="RuBisCo, C-terminal domain"/>
    <property type="match status" value="1"/>
</dbReference>
<dbReference type="GO" id="GO:0004497">
    <property type="term" value="F:monooxygenase activity"/>
    <property type="evidence" value="ECO:0007669"/>
    <property type="project" value="UniProtKB-KW"/>
</dbReference>
<evidence type="ECO:0000256" key="6">
    <source>
        <dbReference type="ARBA" id="ARBA00023002"/>
    </source>
</evidence>
<dbReference type="AlphaFoldDB" id="A0A2G2Z8J0"/>
<evidence type="ECO:0000256" key="13">
    <source>
        <dbReference type="ARBA" id="ARBA00049469"/>
    </source>
</evidence>
<dbReference type="PANTHER" id="PTHR42704">
    <property type="entry name" value="RIBULOSE BISPHOSPHATE CARBOXYLASE"/>
    <property type="match status" value="1"/>
</dbReference>
<evidence type="ECO:0000256" key="8">
    <source>
        <dbReference type="ARBA" id="ARBA00023239"/>
    </source>
</evidence>
<evidence type="ECO:0000256" key="4">
    <source>
        <dbReference type="ARBA" id="ARBA00022567"/>
    </source>
</evidence>
<evidence type="ECO:0000256" key="11">
    <source>
        <dbReference type="ARBA" id="ARBA00025888"/>
    </source>
</evidence>
<comment type="caution">
    <text evidence="15">The sequence shown here is derived from an EMBL/GenBank/DDBJ whole genome shotgun (WGS) entry which is preliminary data.</text>
</comment>
<keyword evidence="6" id="KW-0560">Oxidoreductase</keyword>
<evidence type="ECO:0000256" key="3">
    <source>
        <dbReference type="ARBA" id="ARBA00022481"/>
    </source>
</evidence>
<evidence type="ECO:0000313" key="16">
    <source>
        <dbReference type="Proteomes" id="UP000222542"/>
    </source>
</evidence>
<keyword evidence="8" id="KW-0456">Lyase</keyword>
<accession>A0A2G2Z8J0</accession>
<keyword evidence="5" id="KW-0934">Plastid</keyword>
<dbReference type="EMBL" id="AYRZ02000006">
    <property type="protein sequence ID" value="PHT78323.1"/>
    <property type="molecule type" value="Genomic_DNA"/>
</dbReference>
<dbReference type="InterPro" id="IPR020878">
    <property type="entry name" value="RuBisCo_large_chain_AS"/>
</dbReference>
<comment type="subcellular location">
    <subcellularLocation>
        <location evidence="1">Plastid</location>
    </subcellularLocation>
</comment>
<keyword evidence="4" id="KW-0113">Calvin cycle</keyword>
<dbReference type="STRING" id="4072.A0A2G2Z8J0"/>
<evidence type="ECO:0000256" key="1">
    <source>
        <dbReference type="ARBA" id="ARBA00004474"/>
    </source>
</evidence>
<keyword evidence="3" id="KW-0488">Methylation</keyword>
<evidence type="ECO:0000256" key="2">
    <source>
        <dbReference type="ARBA" id="ARBA00012287"/>
    </source>
</evidence>
<dbReference type="PROSITE" id="PS00157">
    <property type="entry name" value="RUBISCO_LARGE"/>
    <property type="match status" value="1"/>
</dbReference>
<dbReference type="Proteomes" id="UP000222542">
    <property type="component" value="Unassembled WGS sequence"/>
</dbReference>
<gene>
    <name evidence="15" type="ORF">T459_16375</name>
</gene>
<dbReference type="GO" id="GO:0000287">
    <property type="term" value="F:magnesium ion binding"/>
    <property type="evidence" value="ECO:0007669"/>
    <property type="project" value="InterPro"/>
</dbReference>
<feature type="domain" description="Ribulose bisphosphate carboxylase large subunit C-terminal" evidence="14">
    <location>
        <begin position="2"/>
        <end position="43"/>
    </location>
</feature>
<proteinExistence type="predicted"/>
<dbReference type="GO" id="GO:0019253">
    <property type="term" value="P:reductive pentose-phosphate cycle"/>
    <property type="evidence" value="ECO:0007669"/>
    <property type="project" value="UniProtKB-KW"/>
</dbReference>
<dbReference type="InterPro" id="IPR033966">
    <property type="entry name" value="RuBisCO"/>
</dbReference>
<dbReference type="Pfam" id="PF00016">
    <property type="entry name" value="RuBisCO_large"/>
    <property type="match status" value="1"/>
</dbReference>
<dbReference type="Gene3D" id="3.20.20.110">
    <property type="entry name" value="Ribulose bisphosphate carboxylase, large subunit, C-terminal domain"/>
    <property type="match status" value="1"/>
</dbReference>
<evidence type="ECO:0000256" key="9">
    <source>
        <dbReference type="ARBA" id="ARBA00023300"/>
    </source>
</evidence>
<reference evidence="15 16" key="1">
    <citation type="journal article" date="2014" name="Nat. Genet.">
        <title>Genome sequence of the hot pepper provides insights into the evolution of pungency in Capsicum species.</title>
        <authorList>
            <person name="Kim S."/>
            <person name="Park M."/>
            <person name="Yeom S.I."/>
            <person name="Kim Y.M."/>
            <person name="Lee J.M."/>
            <person name="Lee H.A."/>
            <person name="Seo E."/>
            <person name="Choi J."/>
            <person name="Cheong K."/>
            <person name="Kim K.T."/>
            <person name="Jung K."/>
            <person name="Lee G.W."/>
            <person name="Oh S.K."/>
            <person name="Bae C."/>
            <person name="Kim S.B."/>
            <person name="Lee H.Y."/>
            <person name="Kim S.Y."/>
            <person name="Kim M.S."/>
            <person name="Kang B.C."/>
            <person name="Jo Y.D."/>
            <person name="Yang H.B."/>
            <person name="Jeong H.J."/>
            <person name="Kang W.H."/>
            <person name="Kwon J.K."/>
            <person name="Shin C."/>
            <person name="Lim J.Y."/>
            <person name="Park J.H."/>
            <person name="Huh J.H."/>
            <person name="Kim J.S."/>
            <person name="Kim B.D."/>
            <person name="Cohen O."/>
            <person name="Paran I."/>
            <person name="Suh M.C."/>
            <person name="Lee S.B."/>
            <person name="Kim Y.K."/>
            <person name="Shin Y."/>
            <person name="Noh S.J."/>
            <person name="Park J."/>
            <person name="Seo Y.S."/>
            <person name="Kwon S.Y."/>
            <person name="Kim H.A."/>
            <person name="Park J.M."/>
            <person name="Kim H.J."/>
            <person name="Choi S.B."/>
            <person name="Bosland P.W."/>
            <person name="Reeves G."/>
            <person name="Jo S.H."/>
            <person name="Lee B.W."/>
            <person name="Cho H.T."/>
            <person name="Choi H.S."/>
            <person name="Lee M.S."/>
            <person name="Yu Y."/>
            <person name="Do Choi Y."/>
            <person name="Park B.S."/>
            <person name="van Deynze A."/>
            <person name="Ashrafi H."/>
            <person name="Hill T."/>
            <person name="Kim W.T."/>
            <person name="Pai H.S."/>
            <person name="Ahn H.K."/>
            <person name="Yeam I."/>
            <person name="Giovannoni J.J."/>
            <person name="Rose J.K."/>
            <person name="Sorensen I."/>
            <person name="Lee S.J."/>
            <person name="Kim R.W."/>
            <person name="Choi I.Y."/>
            <person name="Choi B.S."/>
            <person name="Lim J.S."/>
            <person name="Lee Y.H."/>
            <person name="Choi D."/>
        </authorList>
    </citation>
    <scope>NUCLEOTIDE SEQUENCE [LARGE SCALE GENOMIC DNA]</scope>
    <source>
        <strain evidence="16">cv. CM334</strain>
    </source>
</reference>
<dbReference type="Gramene" id="PHT78323">
    <property type="protein sequence ID" value="PHT78323"/>
    <property type="gene ID" value="T459_16375"/>
</dbReference>
<dbReference type="InterPro" id="IPR000685">
    <property type="entry name" value="RuBisCO_lsu_C"/>
</dbReference>
<dbReference type="InterPro" id="IPR036376">
    <property type="entry name" value="RuBisCO_lsu_C_sf"/>
</dbReference>
<keyword evidence="16" id="KW-1185">Reference proteome</keyword>
<name>A0A2G2Z8J0_CAPAN</name>
<sequence>MLSAKNYDRAAYECLRTGLDFTKDDENVKSQPFMHWRDHFSIVNLIFYMDS</sequence>
<comment type="catalytic activity">
    <reaction evidence="13">
        <text>2 (2R)-3-phosphoglycerate + 2 H(+) = D-ribulose 1,5-bisphosphate + CO2 + H2O</text>
        <dbReference type="Rhea" id="RHEA:23124"/>
        <dbReference type="ChEBI" id="CHEBI:15377"/>
        <dbReference type="ChEBI" id="CHEBI:15378"/>
        <dbReference type="ChEBI" id="CHEBI:16526"/>
        <dbReference type="ChEBI" id="CHEBI:57870"/>
        <dbReference type="ChEBI" id="CHEBI:58272"/>
        <dbReference type="EC" id="4.1.1.39"/>
    </reaction>
</comment>
<dbReference type="GO" id="GO:0016984">
    <property type="term" value="F:ribulose-bisphosphate carboxylase activity"/>
    <property type="evidence" value="ECO:0007669"/>
    <property type="project" value="UniProtKB-EC"/>
</dbReference>
<protein>
    <recommendedName>
        <fullName evidence="2">ribulose-bisphosphate carboxylase</fullName>
        <ecNumber evidence="2">4.1.1.39</ecNumber>
    </recommendedName>
</protein>
<evidence type="ECO:0000256" key="5">
    <source>
        <dbReference type="ARBA" id="ARBA00022640"/>
    </source>
</evidence>
<evidence type="ECO:0000256" key="10">
    <source>
        <dbReference type="ARBA" id="ARBA00025664"/>
    </source>
</evidence>
<comment type="catalytic activity">
    <reaction evidence="12">
        <text>D-ribulose 1,5-bisphosphate + O2 = 2-phosphoglycolate + (2R)-3-phosphoglycerate + 2 H(+)</text>
        <dbReference type="Rhea" id="RHEA:36631"/>
        <dbReference type="ChEBI" id="CHEBI:15378"/>
        <dbReference type="ChEBI" id="CHEBI:15379"/>
        <dbReference type="ChEBI" id="CHEBI:57870"/>
        <dbReference type="ChEBI" id="CHEBI:58033"/>
        <dbReference type="ChEBI" id="CHEBI:58272"/>
    </reaction>
</comment>
<dbReference type="GO" id="GO:0009536">
    <property type="term" value="C:plastid"/>
    <property type="evidence" value="ECO:0007669"/>
    <property type="project" value="UniProtKB-SubCell"/>
</dbReference>
<keyword evidence="7" id="KW-0503">Monooxygenase</keyword>
<keyword evidence="9" id="KW-0120">Carbon dioxide fixation</keyword>
<evidence type="ECO:0000259" key="14">
    <source>
        <dbReference type="Pfam" id="PF00016"/>
    </source>
</evidence>
<evidence type="ECO:0000256" key="12">
    <source>
        <dbReference type="ARBA" id="ARBA00048059"/>
    </source>
</evidence>
<dbReference type="PANTHER" id="PTHR42704:SF17">
    <property type="entry name" value="RIBULOSE BISPHOSPHATE CARBOXYLASE LARGE CHAIN"/>
    <property type="match status" value="1"/>
</dbReference>
<evidence type="ECO:0000313" key="15">
    <source>
        <dbReference type="EMBL" id="PHT78323.1"/>
    </source>
</evidence>